<dbReference type="InterPro" id="IPR029018">
    <property type="entry name" value="Hex-like_dom2"/>
</dbReference>
<dbReference type="RefSeq" id="WP_379838197.1">
    <property type="nucleotide sequence ID" value="NZ_JBHRYQ010000001.1"/>
</dbReference>
<dbReference type="PANTHER" id="PTHR37842">
    <property type="match status" value="1"/>
</dbReference>
<dbReference type="Gene3D" id="1.20.58.2150">
    <property type="match status" value="1"/>
</dbReference>
<comment type="caution">
    <text evidence="4">The sequence shown here is derived from an EMBL/GenBank/DDBJ whole genome shotgun (WGS) entry which is preliminary data.</text>
</comment>
<dbReference type="Pfam" id="PF15979">
    <property type="entry name" value="Glyco_hydro_115"/>
    <property type="match status" value="1"/>
</dbReference>
<dbReference type="InterPro" id="IPR031924">
    <property type="entry name" value="GH115"/>
</dbReference>
<evidence type="ECO:0000256" key="1">
    <source>
        <dbReference type="ARBA" id="ARBA00022801"/>
    </source>
</evidence>
<dbReference type="GO" id="GO:0016787">
    <property type="term" value="F:hydrolase activity"/>
    <property type="evidence" value="ECO:0007669"/>
    <property type="project" value="UniProtKB-KW"/>
</dbReference>
<dbReference type="Gene3D" id="3.30.379.10">
    <property type="entry name" value="Chitobiase/beta-hexosaminidase domain 2-like"/>
    <property type="match status" value="1"/>
</dbReference>
<keyword evidence="5" id="KW-1185">Reference proteome</keyword>
<accession>A0ABV7YZ86</accession>
<feature type="domain" description="Alpha glucuronidase N-terminal" evidence="2">
    <location>
        <begin position="35"/>
        <end position="147"/>
    </location>
</feature>
<name>A0ABV7YZ86_9BACT</name>
<dbReference type="Gene3D" id="3.20.20.520">
    <property type="entry name" value="Glycosyl hydrolase family 115"/>
    <property type="match status" value="1"/>
</dbReference>
<dbReference type="InterPro" id="IPR005154">
    <property type="entry name" value="Glyco_hydro_67_aGlcAse_N"/>
</dbReference>
<proteinExistence type="predicted"/>
<keyword evidence="1 4" id="KW-0378">Hydrolase</keyword>
<gene>
    <name evidence="4" type="ORF">ACFOOI_11890</name>
</gene>
<dbReference type="Pfam" id="PF17829">
    <property type="entry name" value="GH115_C"/>
    <property type="match status" value="1"/>
</dbReference>
<dbReference type="InterPro" id="IPR041437">
    <property type="entry name" value="GH115_C"/>
</dbReference>
<evidence type="ECO:0000259" key="2">
    <source>
        <dbReference type="Pfam" id="PF03648"/>
    </source>
</evidence>
<dbReference type="Pfam" id="PF03648">
    <property type="entry name" value="Glyco_hydro_67N"/>
    <property type="match status" value="1"/>
</dbReference>
<dbReference type="PANTHER" id="PTHR37842:SF2">
    <property type="entry name" value="GYLCOSYL HYDROLASE 115 C-TERMINAL DOMAIN-CONTAINING PROTEIN"/>
    <property type="match status" value="1"/>
</dbReference>
<dbReference type="EMBL" id="JBHRYQ010000001">
    <property type="protein sequence ID" value="MFC3811356.1"/>
    <property type="molecule type" value="Genomic_DNA"/>
</dbReference>
<reference evidence="5" key="1">
    <citation type="journal article" date="2019" name="Int. J. Syst. Evol. Microbiol.">
        <title>The Global Catalogue of Microorganisms (GCM) 10K type strain sequencing project: providing services to taxonomists for standard genome sequencing and annotation.</title>
        <authorList>
            <consortium name="The Broad Institute Genomics Platform"/>
            <consortium name="The Broad Institute Genome Sequencing Center for Infectious Disease"/>
            <person name="Wu L."/>
            <person name="Ma J."/>
        </authorList>
    </citation>
    <scope>NUCLEOTIDE SEQUENCE [LARGE SCALE GENOMIC DNA]</scope>
    <source>
        <strain evidence="5">CECT 7956</strain>
    </source>
</reference>
<organism evidence="4 5">
    <name type="scientific">Lacihabitans lacunae</name>
    <dbReference type="NCBI Taxonomy" id="1028214"/>
    <lineage>
        <taxon>Bacteria</taxon>
        <taxon>Pseudomonadati</taxon>
        <taxon>Bacteroidota</taxon>
        <taxon>Cytophagia</taxon>
        <taxon>Cytophagales</taxon>
        <taxon>Leadbetterellaceae</taxon>
        <taxon>Lacihabitans</taxon>
    </lineage>
</organism>
<dbReference type="Proteomes" id="UP001595616">
    <property type="component" value="Unassembled WGS sequence"/>
</dbReference>
<evidence type="ECO:0000313" key="5">
    <source>
        <dbReference type="Proteomes" id="UP001595616"/>
    </source>
</evidence>
<dbReference type="InterPro" id="IPR042301">
    <property type="entry name" value="GH115_sf"/>
</dbReference>
<evidence type="ECO:0000259" key="3">
    <source>
        <dbReference type="Pfam" id="PF17829"/>
    </source>
</evidence>
<dbReference type="SUPFAM" id="SSF55545">
    <property type="entry name" value="beta-N-acetylhexosaminidase-like domain"/>
    <property type="match status" value="1"/>
</dbReference>
<dbReference type="Gene3D" id="2.60.120.1620">
    <property type="match status" value="1"/>
</dbReference>
<evidence type="ECO:0000313" key="4">
    <source>
        <dbReference type="EMBL" id="MFC3811356.1"/>
    </source>
</evidence>
<protein>
    <submittedName>
        <fullName evidence="4">Glycosyl hydrolase 115 family protein</fullName>
    </submittedName>
</protein>
<sequence>MKKYTILLLFFSWLKGYSQDVVFKSEANTFPLVTQKEASAIYYDKNDFEGVEIAVKNLQNDIEAVTGKRPSVSTSAISKTVVIIGTLGHSKIIDQMVQKGRFDTKSLKGKWEKFQRFVVKNPIKGVKEALVIVGSDKRGTIYGVYDLSEKIGVSPWHFWADVPTKKHAEIYVSKTIFTLDEPKVKYRGIFLNDEAPCLSGWTHEKNGGFNQKLYTSIFELILRLKGNYLWPAMWGNAFHVDDPMNPVLADKYGVVIGTSHHEPLMRAHDEWRRYGKNKGPWDYSKNDSTLREFWRESVQQRYKYENIFSVGMRGDGDEPMSNQTATTLLEKIVDDQRKIIAEVSGKPASEKPQLWALYKEVQDYYDQGMRVPDDITLLLCDDNWGNIRKLPALDAKPRKGGYGIYYHFDYVGGPRNYKWVNTNPLPRIWEQMHLAYEYKAREIWIVNVGDLKPMELPISFFLDYAWNPEKIGTAELPNYTQKWAKATFGEAHSTEIASYLDKYAKYNARVKPELLNAKTYSLVGSNSEWSSVVKEYTDLANAASQTYELIEPAYKDAYYQLVLYPILACSNLYEMYYAQAQNQHAVEANCTDANKWADKVEEHFKRDQELSDYFNHTLANGKWNHYADQTHIGYTYWQQPNKNTMPKVTRIEDGEESTGEFPSVLETYREAPADFKGFIEEGGYVSMEAAHFQRKTAQGNISWETIPDIGRTGDGVTIFPVNIPAITLNKNSPKLEYDMYWFTKGEAELSLILSPTLAFNANKGLKIAFSIDDKLPQILEMHADASMKEWENMVSANAKYLKTKVNINEPGKHMLKIWAMDPAVVLQKIVIDAKGLPATHLGPPESKIIR</sequence>
<feature type="domain" description="Gylcosyl hydrolase 115 C-terminal" evidence="3">
    <location>
        <begin position="677"/>
        <end position="845"/>
    </location>
</feature>